<organism evidence="2 3">
    <name type="scientific">Crossiella equi</name>
    <dbReference type="NCBI Taxonomy" id="130796"/>
    <lineage>
        <taxon>Bacteria</taxon>
        <taxon>Bacillati</taxon>
        <taxon>Actinomycetota</taxon>
        <taxon>Actinomycetes</taxon>
        <taxon>Pseudonocardiales</taxon>
        <taxon>Pseudonocardiaceae</taxon>
        <taxon>Crossiella</taxon>
    </lineage>
</organism>
<dbReference type="EMBL" id="JAGIOO010000001">
    <property type="protein sequence ID" value="MBP2478546.1"/>
    <property type="molecule type" value="Genomic_DNA"/>
</dbReference>
<evidence type="ECO:0000313" key="2">
    <source>
        <dbReference type="EMBL" id="MBP2478546.1"/>
    </source>
</evidence>
<evidence type="ECO:0000313" key="3">
    <source>
        <dbReference type="Proteomes" id="UP001519363"/>
    </source>
</evidence>
<keyword evidence="3" id="KW-1185">Reference proteome</keyword>
<comment type="caution">
    <text evidence="2">The sequence shown here is derived from an EMBL/GenBank/DDBJ whole genome shotgun (WGS) entry which is preliminary data.</text>
</comment>
<protein>
    <submittedName>
        <fullName evidence="2">Uncharacterized protein</fullName>
    </submittedName>
</protein>
<keyword evidence="1" id="KW-0732">Signal</keyword>
<accession>A0ABS5APQ0</accession>
<evidence type="ECO:0000256" key="1">
    <source>
        <dbReference type="SAM" id="SignalP"/>
    </source>
</evidence>
<feature type="signal peptide" evidence="1">
    <location>
        <begin position="1"/>
        <end position="23"/>
    </location>
</feature>
<gene>
    <name evidence="2" type="ORF">JOF53_007418</name>
</gene>
<name>A0ABS5APQ0_9PSEU</name>
<reference evidence="2 3" key="1">
    <citation type="submission" date="2021-03" db="EMBL/GenBank/DDBJ databases">
        <title>Sequencing the genomes of 1000 actinobacteria strains.</title>
        <authorList>
            <person name="Klenk H.-P."/>
        </authorList>
    </citation>
    <scope>NUCLEOTIDE SEQUENCE [LARGE SCALE GENOMIC DNA]</scope>
    <source>
        <strain evidence="2 3">DSM 44580</strain>
    </source>
</reference>
<proteinExistence type="predicted"/>
<dbReference type="Proteomes" id="UP001519363">
    <property type="component" value="Unassembled WGS sequence"/>
</dbReference>
<feature type="chain" id="PRO_5045567403" evidence="1">
    <location>
        <begin position="24"/>
        <end position="200"/>
    </location>
</feature>
<sequence>MRALGRRTGGVVAAVLAAGLAMAVLPGTASATHEGSPGGGQLLGECDRNRTDLCEFRPSGNMTLFWGQRQLAGSSTNCTNFNQTRVVRYEASSGTRNTFGVELSATVKVKQVFETSVKTSYQREWSMQETTADELRQDVGKKSRVMIYATKQQAQVNGTWELHFGKRYYGHYYWYVSGQATGQIKGQPWDLRAEQVKANC</sequence>
<dbReference type="RefSeq" id="WP_143342967.1">
    <property type="nucleotide sequence ID" value="NZ_JAGIOO010000001.1"/>
</dbReference>